<dbReference type="RefSeq" id="WP_175233036.1">
    <property type="nucleotide sequence ID" value="NZ_CADIKH010000119.1"/>
</dbReference>
<dbReference type="Proteomes" id="UP000494363">
    <property type="component" value="Unassembled WGS sequence"/>
</dbReference>
<reference evidence="4 5" key="1">
    <citation type="submission" date="2020-04" db="EMBL/GenBank/DDBJ databases">
        <authorList>
            <person name="De Canck E."/>
        </authorList>
    </citation>
    <scope>NUCLEOTIDE SEQUENCE [LARGE SCALE GENOMIC DNA]</scope>
    <source>
        <strain evidence="4 5">LMG 29542</strain>
    </source>
</reference>
<feature type="region of interest" description="Disordered" evidence="2">
    <location>
        <begin position="218"/>
        <end position="275"/>
    </location>
</feature>
<accession>A0A6J5F6M9</accession>
<keyword evidence="1" id="KW-0175">Coiled coil</keyword>
<keyword evidence="3" id="KW-0472">Membrane</keyword>
<evidence type="ECO:0000256" key="2">
    <source>
        <dbReference type="SAM" id="MobiDB-lite"/>
    </source>
</evidence>
<gene>
    <name evidence="4" type="ORF">LMG29542_07836</name>
</gene>
<organism evidence="4 5">
    <name type="scientific">Paraburkholderia humisilvae</name>
    <dbReference type="NCBI Taxonomy" id="627669"/>
    <lineage>
        <taxon>Bacteria</taxon>
        <taxon>Pseudomonadati</taxon>
        <taxon>Pseudomonadota</taxon>
        <taxon>Betaproteobacteria</taxon>
        <taxon>Burkholderiales</taxon>
        <taxon>Burkholderiaceae</taxon>
        <taxon>Paraburkholderia</taxon>
    </lineage>
</organism>
<feature type="coiled-coil region" evidence="1">
    <location>
        <begin position="282"/>
        <end position="309"/>
    </location>
</feature>
<sequence>MRSFGEYFPAMRETPGRLFYVPRVSFNTIVAAAALAGGLAWAYHYPAVKVREATRRLVQYNELTMGSMAATQASINHLPGLVASSPGFVQSLAKDSATRLQTRLAGIRTVSVDQIRIDTQHQRDAYAKAQALIASSPFRGLPVDRVPAGSEGQAYLDALKLTPPPRLEYQQLEAGALDALGMYRAALEVETLAANLEHQFDIQVNGRKAAPARTVLAPATPENNTVPPDSPAPATAGAAGQNEAMSRYFGSKGTTAGSVTASSPAATSSGDPSDVARQIEAERKWEVAAKQAKERAEQLRQLAAQQVRDRPQQVALFRQQQAEQARLAQQQADRAAAAEKARECTSSLLSRAICAWRGYTTR</sequence>
<evidence type="ECO:0000256" key="1">
    <source>
        <dbReference type="SAM" id="Coils"/>
    </source>
</evidence>
<name>A0A6J5F6M9_9BURK</name>
<keyword evidence="3" id="KW-0812">Transmembrane</keyword>
<keyword evidence="3" id="KW-1133">Transmembrane helix</keyword>
<feature type="compositionally biased region" description="Low complexity" evidence="2">
    <location>
        <begin position="250"/>
        <end position="270"/>
    </location>
</feature>
<dbReference type="AlphaFoldDB" id="A0A6J5F6M9"/>
<evidence type="ECO:0000313" key="5">
    <source>
        <dbReference type="Proteomes" id="UP000494363"/>
    </source>
</evidence>
<keyword evidence="5" id="KW-1185">Reference proteome</keyword>
<dbReference type="EMBL" id="CADIKH010000119">
    <property type="protein sequence ID" value="CAB3774459.1"/>
    <property type="molecule type" value="Genomic_DNA"/>
</dbReference>
<evidence type="ECO:0000256" key="3">
    <source>
        <dbReference type="SAM" id="Phobius"/>
    </source>
</evidence>
<feature type="transmembrane region" description="Helical" evidence="3">
    <location>
        <begin position="20"/>
        <end position="43"/>
    </location>
</feature>
<evidence type="ECO:0000313" key="4">
    <source>
        <dbReference type="EMBL" id="CAB3774459.1"/>
    </source>
</evidence>
<proteinExistence type="predicted"/>
<protein>
    <submittedName>
        <fullName evidence="4">Uncharacterized protein</fullName>
    </submittedName>
</protein>